<reference evidence="4" key="2">
    <citation type="submission" date="2015-01" db="EMBL/GenBank/DDBJ databases">
        <title>Evolutionary Origins and Diversification of the Mycorrhizal Mutualists.</title>
        <authorList>
            <consortium name="DOE Joint Genome Institute"/>
            <consortium name="Mycorrhizal Genomics Consortium"/>
            <person name="Kohler A."/>
            <person name="Kuo A."/>
            <person name="Nagy L.G."/>
            <person name="Floudas D."/>
            <person name="Copeland A."/>
            <person name="Barry K.W."/>
            <person name="Cichocki N."/>
            <person name="Veneault-Fourrey C."/>
            <person name="LaButti K."/>
            <person name="Lindquist E.A."/>
            <person name="Lipzen A."/>
            <person name="Lundell T."/>
            <person name="Morin E."/>
            <person name="Murat C."/>
            <person name="Riley R."/>
            <person name="Ohm R."/>
            <person name="Sun H."/>
            <person name="Tunlid A."/>
            <person name="Henrissat B."/>
            <person name="Grigoriev I.V."/>
            <person name="Hibbett D.S."/>
            <person name="Martin F."/>
        </authorList>
    </citation>
    <scope>NUCLEOTIDE SEQUENCE [LARGE SCALE GENOMIC DNA]</scope>
    <source>
        <strain evidence="4">F 1598</strain>
    </source>
</reference>
<dbReference type="EMBL" id="KN832986">
    <property type="protein sequence ID" value="KIM84962.1"/>
    <property type="molecule type" value="Genomic_DNA"/>
</dbReference>
<feature type="region of interest" description="Disordered" evidence="2">
    <location>
        <begin position="1"/>
        <end position="21"/>
    </location>
</feature>
<feature type="compositionally biased region" description="Polar residues" evidence="2">
    <location>
        <begin position="583"/>
        <end position="592"/>
    </location>
</feature>
<gene>
    <name evidence="3" type="ORF">PILCRDRAFT_817796</name>
</gene>
<dbReference type="OrthoDB" id="337660at2759"/>
<organism evidence="3 4">
    <name type="scientific">Piloderma croceum (strain F 1598)</name>
    <dbReference type="NCBI Taxonomy" id="765440"/>
    <lineage>
        <taxon>Eukaryota</taxon>
        <taxon>Fungi</taxon>
        <taxon>Dikarya</taxon>
        <taxon>Basidiomycota</taxon>
        <taxon>Agaricomycotina</taxon>
        <taxon>Agaricomycetes</taxon>
        <taxon>Agaricomycetidae</taxon>
        <taxon>Atheliales</taxon>
        <taxon>Atheliaceae</taxon>
        <taxon>Piloderma</taxon>
    </lineage>
</organism>
<feature type="region of interest" description="Disordered" evidence="2">
    <location>
        <begin position="538"/>
        <end position="592"/>
    </location>
</feature>
<dbReference type="Pfam" id="PF00022">
    <property type="entry name" value="Actin"/>
    <property type="match status" value="1"/>
</dbReference>
<dbReference type="PANTHER" id="PTHR11937">
    <property type="entry name" value="ACTIN"/>
    <property type="match status" value="1"/>
</dbReference>
<dbReference type="AlphaFoldDB" id="A0A0C3C5M3"/>
<sequence>MSTGPSTPRGKPPVNPTTPTARLAGTHVVQSSPHYTTTRRHSLYGTEDRVIIDPGSKIWKVGFSGEGRPRDVFYAAGKTGMSLWDLSRARETTERAEQDRLLEVNLERCLRSVFHHSLLTDPKSRKVILVEHPLLPLYIKEMMARILFNNLQVPSISFASSHLLSLLAVGRITGLVLDCGHLESVALPIFASRPLFPHLRTTPLAGSRLASHLRALLLLFGTYLPPPTSLSAAANIPAANRSTRVPEEILTDAVIEEIKTRCCFVGNVLDSSEMRSISPSGEDSEIDVPPSDPATSESEFSRGSAGPESTTSSQQVSSEFSVVSHPRIHGANQPRNENHLQALASMYTRHSTATELHMRVVPPVSQQTGTGRGTLIIPGWVRERAAEVLFEGGDVDESSVAEVILDALLKVPMDLRKTLASSILVVGGTLMLPGFIPRLHAELLRAIIPPSSLPRLPTRPGKPTPPQYDRYATLRPLTNYFAILNNPSPPPPTSTRAGANAGKAPAFSPATMAWIGGSLAGSLKTGGVEVPRERWDEADPAQDADDEIPPVSAGALDRAPRNILPDWTRTPLPAGAPPAIATLSASPQAVGA</sequence>
<dbReference type="SMART" id="SM00268">
    <property type="entry name" value="ACTIN"/>
    <property type="match status" value="1"/>
</dbReference>
<dbReference type="Gene3D" id="3.30.420.40">
    <property type="match status" value="3"/>
</dbReference>
<dbReference type="Gene3D" id="3.90.640.10">
    <property type="entry name" value="Actin, Chain A, domain 4"/>
    <property type="match status" value="1"/>
</dbReference>
<keyword evidence="4" id="KW-1185">Reference proteome</keyword>
<dbReference type="Proteomes" id="UP000054166">
    <property type="component" value="Unassembled WGS sequence"/>
</dbReference>
<evidence type="ECO:0000256" key="1">
    <source>
        <dbReference type="RuleBase" id="RU000487"/>
    </source>
</evidence>
<protein>
    <recommendedName>
        <fullName evidence="5">Actin-domain-containing protein</fullName>
    </recommendedName>
</protein>
<feature type="region of interest" description="Disordered" evidence="2">
    <location>
        <begin position="274"/>
        <end position="323"/>
    </location>
</feature>
<evidence type="ECO:0000313" key="4">
    <source>
        <dbReference type="Proteomes" id="UP000054166"/>
    </source>
</evidence>
<evidence type="ECO:0000313" key="3">
    <source>
        <dbReference type="EMBL" id="KIM84962.1"/>
    </source>
</evidence>
<proteinExistence type="inferred from homology"/>
<reference evidence="3 4" key="1">
    <citation type="submission" date="2014-04" db="EMBL/GenBank/DDBJ databases">
        <authorList>
            <consortium name="DOE Joint Genome Institute"/>
            <person name="Kuo A."/>
            <person name="Tarkka M."/>
            <person name="Buscot F."/>
            <person name="Kohler A."/>
            <person name="Nagy L.G."/>
            <person name="Floudas D."/>
            <person name="Copeland A."/>
            <person name="Barry K.W."/>
            <person name="Cichocki N."/>
            <person name="Veneault-Fourrey C."/>
            <person name="LaButti K."/>
            <person name="Lindquist E.A."/>
            <person name="Lipzen A."/>
            <person name="Lundell T."/>
            <person name="Morin E."/>
            <person name="Murat C."/>
            <person name="Sun H."/>
            <person name="Tunlid A."/>
            <person name="Henrissat B."/>
            <person name="Grigoriev I.V."/>
            <person name="Hibbett D.S."/>
            <person name="Martin F."/>
            <person name="Nordberg H.P."/>
            <person name="Cantor M.N."/>
            <person name="Hua S.X."/>
        </authorList>
    </citation>
    <scope>NUCLEOTIDE SEQUENCE [LARGE SCALE GENOMIC DNA]</scope>
    <source>
        <strain evidence="3 4">F 1598</strain>
    </source>
</reference>
<dbReference type="InParanoid" id="A0A0C3C5M3"/>
<name>A0A0C3C5M3_PILCF</name>
<evidence type="ECO:0000256" key="2">
    <source>
        <dbReference type="SAM" id="MobiDB-lite"/>
    </source>
</evidence>
<dbReference type="InterPro" id="IPR043129">
    <property type="entry name" value="ATPase_NBD"/>
</dbReference>
<comment type="similarity">
    <text evidence="1">Belongs to the actin family.</text>
</comment>
<feature type="compositionally biased region" description="Acidic residues" evidence="2">
    <location>
        <begin position="538"/>
        <end position="548"/>
    </location>
</feature>
<feature type="compositionally biased region" description="Low complexity" evidence="2">
    <location>
        <begin position="308"/>
        <end position="323"/>
    </location>
</feature>
<evidence type="ECO:0008006" key="5">
    <source>
        <dbReference type="Google" id="ProtNLM"/>
    </source>
</evidence>
<dbReference type="SUPFAM" id="SSF53067">
    <property type="entry name" value="Actin-like ATPase domain"/>
    <property type="match status" value="2"/>
</dbReference>
<dbReference type="HOGENOM" id="CLU_025520_0_0_1"/>
<dbReference type="STRING" id="765440.A0A0C3C5M3"/>
<accession>A0A0C3C5M3</accession>
<dbReference type="InterPro" id="IPR004000">
    <property type="entry name" value="Actin"/>
</dbReference>
<dbReference type="CDD" id="cd10207">
    <property type="entry name" value="ASKHA_NBD_Arp10"/>
    <property type="match status" value="1"/>
</dbReference>